<name>R4I3M0_9VIRU</name>
<evidence type="ECO:0000313" key="1">
    <source>
        <dbReference type="EMBL" id="AFH89001.1"/>
    </source>
</evidence>
<dbReference type="Proteomes" id="UP000502565">
    <property type="component" value="Genome"/>
</dbReference>
<evidence type="ECO:0000313" key="2">
    <source>
        <dbReference type="Proteomes" id="UP000502565"/>
    </source>
</evidence>
<organism evidence="1 2">
    <name type="scientific">Saint-Floris virus</name>
    <dbReference type="NCBI Taxonomy" id="2847279"/>
    <lineage>
        <taxon>Viruses</taxon>
        <taxon>Riboviria</taxon>
        <taxon>Orthornavirae</taxon>
        <taxon>Negarnaviricota</taxon>
        <taxon>Polyploviricotina</taxon>
        <taxon>Bunyaviricetes</taxon>
        <taxon>Hareavirales</taxon>
        <taxon>Phenuiviridae</taxon>
        <taxon>Phlebovirus</taxon>
        <taxon>Phlebovirus florisense</taxon>
    </lineage>
</organism>
<accession>R4I3M0</accession>
<dbReference type="GeneID" id="80549646"/>
<dbReference type="RefSeq" id="YP_010839709.1">
    <property type="nucleotide sequence ID" value="NC_078059.1"/>
</dbReference>
<dbReference type="KEGG" id="vg:80549646"/>
<sequence>MLSQVVQLRKWRKRCGKEGASQRFYTLVNCSLERPRYKCSFIDGSLPVEVHKHEIAYDSRPTLNHFLIKKQFPKILGVDCISQRGTRQFTPLLRELFSESIHQLKRGRCEFILSALRWPTGVPCLQFIEFYMDEMFIYFPDETEVNKYITLIGKASGYPYSTIEDQIVILYKKILLEGQKLGLTAMDLPGVDLVMDICVVQAARCAARLTKRSAINDPRYALYLSAAPSEFVTHYLQRKRIFKEGNKWLTLSCLQSYEQFMRHSPSFRRTALSTFWVKDWPTLSESNELYKTEHKRQRRDRKVTKWLPASPNFF</sequence>
<keyword evidence="2" id="KW-1185">Reference proteome</keyword>
<reference evidence="1 2" key="1">
    <citation type="submission" date="2011-05" db="EMBL/GenBank/DDBJ databases">
        <title>Genomic and phylogenetic characterization of Naples serogroup phleboviruses.</title>
        <authorList>
            <person name="Palacios G."/>
            <person name="Savji N."/>
            <person name="Shah A."/>
            <person name="Lipkin W.I."/>
        </authorList>
    </citation>
    <scope>NUCLEOTIDE SEQUENCE [LARGE SCALE GENOMIC DNA]</scope>
    <source>
        <strain evidence="1 2">Dak ANB 512</strain>
    </source>
</reference>
<protein>
    <submittedName>
        <fullName evidence="1">Nucleoprotein</fullName>
    </submittedName>
</protein>
<dbReference type="EMBL" id="JF920138">
    <property type="protein sequence ID" value="AFH89001.1"/>
    <property type="molecule type" value="Genomic_RNA"/>
</dbReference>
<proteinExistence type="predicted"/>